<dbReference type="NCBIfam" id="TIGR00232">
    <property type="entry name" value="tktlase_bact"/>
    <property type="match status" value="1"/>
</dbReference>
<dbReference type="Proteomes" id="UP000318349">
    <property type="component" value="Unassembled WGS sequence"/>
</dbReference>
<dbReference type="PANTHER" id="PTHR43522">
    <property type="entry name" value="TRANSKETOLASE"/>
    <property type="match status" value="1"/>
</dbReference>
<evidence type="ECO:0000256" key="14">
    <source>
        <dbReference type="PIRSR" id="PIRSR605478-3"/>
    </source>
</evidence>
<dbReference type="Gene3D" id="3.40.50.920">
    <property type="match status" value="1"/>
</dbReference>
<feature type="active site" description="Proton donor" evidence="12">
    <location>
        <position position="407"/>
    </location>
</feature>
<dbReference type="InterPro" id="IPR033247">
    <property type="entry name" value="Transketolase_fam"/>
</dbReference>
<dbReference type="FunFam" id="3.40.50.970:FF:000004">
    <property type="entry name" value="Transketolase"/>
    <property type="match status" value="1"/>
</dbReference>
<comment type="caution">
    <text evidence="18">The sequence shown here is derived from an EMBL/GenBank/DDBJ whole genome shotgun (WGS) entry which is preliminary data.</text>
</comment>
<evidence type="ECO:0000256" key="16">
    <source>
        <dbReference type="PIRSR" id="PIRSR605478-5"/>
    </source>
</evidence>
<dbReference type="Pfam" id="PF02779">
    <property type="entry name" value="Transket_pyr"/>
    <property type="match status" value="1"/>
</dbReference>
<dbReference type="Gene3D" id="3.40.50.970">
    <property type="match status" value="2"/>
</dbReference>
<dbReference type="GO" id="GO:0006098">
    <property type="term" value="P:pentose-phosphate shunt"/>
    <property type="evidence" value="ECO:0007669"/>
    <property type="project" value="TreeGrafter"/>
</dbReference>
<feature type="binding site" evidence="13">
    <location>
        <position position="457"/>
    </location>
    <ligand>
        <name>substrate</name>
    </ligand>
</feature>
<comment type="cofactor">
    <cofactor evidence="14">
        <name>thiamine diphosphate</name>
        <dbReference type="ChEBI" id="CHEBI:58937"/>
    </cofactor>
    <text evidence="14">Binds 1 thiamine pyrophosphate per subunit. During the reaction, the substrate forms a covalent intermediate with the cofactor.</text>
</comment>
<evidence type="ECO:0000256" key="13">
    <source>
        <dbReference type="PIRSR" id="PIRSR605478-2"/>
    </source>
</evidence>
<comment type="cofactor">
    <cofactor evidence="1">
        <name>Ca(2+)</name>
        <dbReference type="ChEBI" id="CHEBI:29108"/>
    </cofactor>
</comment>
<proteinExistence type="inferred from homology"/>
<evidence type="ECO:0000256" key="10">
    <source>
        <dbReference type="ARBA" id="ARBA00049473"/>
    </source>
</evidence>
<evidence type="ECO:0000256" key="12">
    <source>
        <dbReference type="PIRSR" id="PIRSR605478-1"/>
    </source>
</evidence>
<accession>A0A557REL3</accession>
<keyword evidence="8 15" id="KW-0460">Magnesium</keyword>
<evidence type="ECO:0000256" key="15">
    <source>
        <dbReference type="PIRSR" id="PIRSR605478-4"/>
    </source>
</evidence>
<feature type="binding site" evidence="14">
    <location>
        <position position="185"/>
    </location>
    <ligand>
        <name>thiamine diphosphate</name>
        <dbReference type="ChEBI" id="CHEBI:58937"/>
    </ligand>
</feature>
<feature type="binding site" evidence="15">
    <location>
        <position position="185"/>
    </location>
    <ligand>
        <name>Mg(2+)</name>
        <dbReference type="ChEBI" id="CHEBI:18420"/>
    </ligand>
</feature>
<dbReference type="GO" id="GO:0046872">
    <property type="term" value="F:metal ion binding"/>
    <property type="evidence" value="ECO:0007669"/>
    <property type="project" value="UniProtKB-KW"/>
</dbReference>
<feature type="binding site" evidence="15">
    <location>
        <position position="155"/>
    </location>
    <ligand>
        <name>Mg(2+)</name>
        <dbReference type="ChEBI" id="CHEBI:18420"/>
    </ligand>
</feature>
<feature type="binding site" evidence="13">
    <location>
        <position position="259"/>
    </location>
    <ligand>
        <name>substrate</name>
    </ligand>
</feature>
<evidence type="ECO:0000256" key="7">
    <source>
        <dbReference type="ARBA" id="ARBA00022723"/>
    </source>
</evidence>
<dbReference type="EC" id="2.2.1.1" evidence="5 11"/>
<dbReference type="InterPro" id="IPR005475">
    <property type="entry name" value="Transketolase-like_Pyr-bd"/>
</dbReference>
<dbReference type="PANTHER" id="PTHR43522:SF2">
    <property type="entry name" value="TRANSKETOLASE 1-RELATED"/>
    <property type="match status" value="1"/>
</dbReference>
<evidence type="ECO:0000256" key="9">
    <source>
        <dbReference type="ARBA" id="ARBA00023052"/>
    </source>
</evidence>
<comment type="cofactor">
    <cofactor evidence="2">
        <name>Co(2+)</name>
        <dbReference type="ChEBI" id="CHEBI:48828"/>
    </cofactor>
</comment>
<keyword evidence="6 18" id="KW-0808">Transferase</keyword>
<feature type="binding site" evidence="13">
    <location>
        <position position="469"/>
    </location>
    <ligand>
        <name>substrate</name>
    </ligand>
</feature>
<keyword evidence="9 14" id="KW-0786">Thiamine pyrophosphate</keyword>
<evidence type="ECO:0000256" key="4">
    <source>
        <dbReference type="ARBA" id="ARBA00011738"/>
    </source>
</evidence>
<dbReference type="FunFam" id="3.40.50.920:FF:000003">
    <property type="entry name" value="Transketolase"/>
    <property type="match status" value="1"/>
</dbReference>
<feature type="site" description="Important for catalytic activity" evidence="16">
    <location>
        <position position="28"/>
    </location>
</feature>
<evidence type="ECO:0000313" key="19">
    <source>
        <dbReference type="Proteomes" id="UP000318349"/>
    </source>
</evidence>
<evidence type="ECO:0000256" key="1">
    <source>
        <dbReference type="ARBA" id="ARBA00001913"/>
    </source>
</evidence>
<feature type="binding site" evidence="14">
    <location>
        <begin position="117"/>
        <end position="119"/>
    </location>
    <ligand>
        <name>thiamine diphosphate</name>
        <dbReference type="ChEBI" id="CHEBI:58937"/>
    </ligand>
</feature>
<evidence type="ECO:0000256" key="2">
    <source>
        <dbReference type="ARBA" id="ARBA00001941"/>
    </source>
</evidence>
<dbReference type="CDD" id="cd02012">
    <property type="entry name" value="TPP_TK"/>
    <property type="match status" value="1"/>
</dbReference>
<dbReference type="SUPFAM" id="SSF52518">
    <property type="entry name" value="Thiamin diphosphate-binding fold (THDP-binding)"/>
    <property type="match status" value="2"/>
</dbReference>
<reference evidence="18 19" key="1">
    <citation type="submission" date="2019-07" db="EMBL/GenBank/DDBJ databases">
        <title>The pathways for chlorine oxyanion respiration interact through the shared metabolite chlorate.</title>
        <authorList>
            <person name="Barnum T.P."/>
            <person name="Cheng Y."/>
            <person name="Hill K.A."/>
            <person name="Lucas L.N."/>
            <person name="Carlson H.K."/>
            <person name="Coates J.D."/>
        </authorList>
    </citation>
    <scope>NUCLEOTIDE SEQUENCE [LARGE SCALE GENOMIC DNA]</scope>
    <source>
        <strain evidence="18 19">SFB-1</strain>
    </source>
</reference>
<evidence type="ECO:0000313" key="18">
    <source>
        <dbReference type="EMBL" id="TVO74149.1"/>
    </source>
</evidence>
<dbReference type="InterPro" id="IPR009014">
    <property type="entry name" value="Transketo_C/PFOR_II"/>
</dbReference>
<comment type="catalytic activity">
    <reaction evidence="10">
        <text>D-sedoheptulose 7-phosphate + D-glyceraldehyde 3-phosphate = aldehydo-D-ribose 5-phosphate + D-xylulose 5-phosphate</text>
        <dbReference type="Rhea" id="RHEA:10508"/>
        <dbReference type="ChEBI" id="CHEBI:57483"/>
        <dbReference type="ChEBI" id="CHEBI:57737"/>
        <dbReference type="ChEBI" id="CHEBI:58273"/>
        <dbReference type="ChEBI" id="CHEBI:59776"/>
        <dbReference type="EC" id="2.2.1.1"/>
    </reaction>
</comment>
<feature type="binding site" evidence="15">
    <location>
        <position position="187"/>
    </location>
    <ligand>
        <name>Mg(2+)</name>
        <dbReference type="ChEBI" id="CHEBI:18420"/>
    </ligand>
</feature>
<dbReference type="CDD" id="cd07033">
    <property type="entry name" value="TPP_PYR_DXS_TK_like"/>
    <property type="match status" value="1"/>
</dbReference>
<sequence length="659" mass="70780">MSSVEPRLLANAIRFLSIDTIVHAGEGHQGVPLGMAEISTALFTRHMKFSPADPTWPDRDRFVLSNGHGSMLLYSLLYLTGYEKISLDQVKTFRELGSHCAGHPEIDPACGIEVTTGPLGQGIANAFGMAVAEAYLAARFGADLVDHYTYAFVGDGCLQEGIGQEMISLAGHLKLGKLVLFWDDNKITDDGATALSISEDVAARFRVADWHVIEVDGHDVEAVSAAISLAKRDPRPSLIACRTIIGRGLPRVQGQRGGHSARLFAKDAAAARELLDWPHAPFDIPDDTLAAWRAAGHRSDAEHAAWRKRLTALPAADRAEFERVQAGELPAGWREVLHTYKQRATADSEPKPGIFASAEINDLLVDILPERIVGCADLESPTSHKRNLAAFTAADRAGAYVHCGVREHLMGAMANGIAAHGGAIALAVTYLAFSDYERPAMRMAALMGLPVKFVFSHDSIGVGKNGPTHQPVEILAALRAMPNMLVMRPADAVEAAECWEVALEQRRTPASLIFARQALPTVRTHHGDDNLSRRGAYVLADPEGGPRAVTLLATGSEVNVALAARLLLQADGIPTAVVSMPCWSLFDAQDADYRHAVLGEGTVRVGVEAAMRFGWDQYLGSHGGFVGMTGFGASGPVDQLYERFGITPSAVAAEAKRHL</sequence>
<feature type="binding site" evidence="14">
    <location>
        <position position="259"/>
    </location>
    <ligand>
        <name>thiamine diphosphate</name>
        <dbReference type="ChEBI" id="CHEBI:58937"/>
    </ligand>
</feature>
<evidence type="ECO:0000256" key="8">
    <source>
        <dbReference type="ARBA" id="ARBA00022842"/>
    </source>
</evidence>
<feature type="binding site" evidence="13">
    <location>
        <position position="28"/>
    </location>
    <ligand>
        <name>substrate</name>
    </ligand>
</feature>
<protein>
    <recommendedName>
        <fullName evidence="5 11">Transketolase</fullName>
        <ecNumber evidence="5 11">2.2.1.1</ecNumber>
    </recommendedName>
</protein>
<dbReference type="GO" id="GO:0004802">
    <property type="term" value="F:transketolase activity"/>
    <property type="evidence" value="ECO:0007669"/>
    <property type="project" value="UniProtKB-UniRule"/>
</dbReference>
<feature type="binding site" evidence="14">
    <location>
        <position position="156"/>
    </location>
    <ligand>
        <name>thiamine diphosphate</name>
        <dbReference type="ChEBI" id="CHEBI:58937"/>
    </ligand>
</feature>
<feature type="binding site" evidence="13">
    <location>
        <position position="516"/>
    </location>
    <ligand>
        <name>substrate</name>
    </ligand>
</feature>
<evidence type="ECO:0000256" key="3">
    <source>
        <dbReference type="ARBA" id="ARBA00007131"/>
    </source>
</evidence>
<dbReference type="InterPro" id="IPR005474">
    <property type="entry name" value="Transketolase_N"/>
</dbReference>
<comment type="similarity">
    <text evidence="3">Belongs to the transketolase family.</text>
</comment>
<dbReference type="InterPro" id="IPR029061">
    <property type="entry name" value="THDP-binding"/>
</dbReference>
<dbReference type="SUPFAM" id="SSF52922">
    <property type="entry name" value="TK C-terminal domain-like"/>
    <property type="match status" value="1"/>
</dbReference>
<evidence type="ECO:0000256" key="11">
    <source>
        <dbReference type="NCBIfam" id="TIGR00232"/>
    </source>
</evidence>
<name>A0A557REL3_9RHOO</name>
<keyword evidence="7 15" id="KW-0479">Metal-binding</keyword>
<dbReference type="EMBL" id="VMNI01000016">
    <property type="protein sequence ID" value="TVO74149.1"/>
    <property type="molecule type" value="Genomic_DNA"/>
</dbReference>
<dbReference type="InterPro" id="IPR055152">
    <property type="entry name" value="Transketolase-like_C_2"/>
</dbReference>
<feature type="binding site" evidence="14">
    <location>
        <position position="68"/>
    </location>
    <ligand>
        <name>thiamine diphosphate</name>
        <dbReference type="ChEBI" id="CHEBI:58937"/>
    </ligand>
</feature>
<comment type="cofactor">
    <cofactor evidence="15">
        <name>Mg(2+)</name>
        <dbReference type="ChEBI" id="CHEBI:18420"/>
    </cofactor>
    <text evidence="15">Binds 1 Mg(2+) ion per subunit. Can also utilize other divalent metal cations, such as Ca(2+), Mn(2+) and Co(2+).</text>
</comment>
<organism evidence="18 19">
    <name type="scientific">Denitromonas halophila</name>
    <dbReference type="NCBI Taxonomy" id="1629404"/>
    <lineage>
        <taxon>Bacteria</taxon>
        <taxon>Pseudomonadati</taxon>
        <taxon>Pseudomonadota</taxon>
        <taxon>Betaproteobacteria</taxon>
        <taxon>Rhodocyclales</taxon>
        <taxon>Zoogloeaceae</taxon>
        <taxon>Denitromonas</taxon>
    </lineage>
</organism>
<feature type="domain" description="Transketolase-like pyrimidine-binding" evidence="17">
    <location>
        <begin position="351"/>
        <end position="521"/>
    </location>
</feature>
<evidence type="ECO:0000256" key="5">
    <source>
        <dbReference type="ARBA" id="ARBA00013152"/>
    </source>
</evidence>
<dbReference type="AlphaFoldDB" id="A0A557REL3"/>
<dbReference type="InterPro" id="IPR005478">
    <property type="entry name" value="Transketolase_bac-like"/>
</dbReference>
<gene>
    <name evidence="18" type="primary">tkt</name>
    <name evidence="18" type="ORF">FHP89_16130</name>
</gene>
<evidence type="ECO:0000256" key="6">
    <source>
        <dbReference type="ARBA" id="ARBA00022679"/>
    </source>
</evidence>
<dbReference type="Pfam" id="PF00456">
    <property type="entry name" value="Transketolase_N"/>
    <property type="match status" value="1"/>
</dbReference>
<dbReference type="SMART" id="SM00861">
    <property type="entry name" value="Transket_pyr"/>
    <property type="match status" value="1"/>
</dbReference>
<dbReference type="GO" id="GO:0005829">
    <property type="term" value="C:cytosol"/>
    <property type="evidence" value="ECO:0007669"/>
    <property type="project" value="TreeGrafter"/>
</dbReference>
<feature type="site" description="Important for catalytic activity" evidence="16">
    <location>
        <position position="259"/>
    </location>
</feature>
<dbReference type="Pfam" id="PF22613">
    <property type="entry name" value="Transketolase_C_1"/>
    <property type="match status" value="1"/>
</dbReference>
<feature type="binding site" evidence="14">
    <location>
        <position position="433"/>
    </location>
    <ligand>
        <name>thiamine diphosphate</name>
        <dbReference type="ChEBI" id="CHEBI:58937"/>
    </ligand>
</feature>
<evidence type="ECO:0000259" key="17">
    <source>
        <dbReference type="SMART" id="SM00861"/>
    </source>
</evidence>
<comment type="subunit">
    <text evidence="4">Homodimer.</text>
</comment>